<dbReference type="Gene3D" id="1.25.40.10">
    <property type="entry name" value="Tetratricopeptide repeat domain"/>
    <property type="match status" value="1"/>
</dbReference>
<feature type="domain" description="Peptidase C39-like" evidence="2">
    <location>
        <begin position="50"/>
        <end position="160"/>
    </location>
</feature>
<evidence type="ECO:0000256" key="1">
    <source>
        <dbReference type="PROSITE-ProRule" id="PRU00339"/>
    </source>
</evidence>
<dbReference type="Pfam" id="PF13432">
    <property type="entry name" value="TPR_16"/>
    <property type="match status" value="1"/>
</dbReference>
<dbReference type="Pfam" id="PF13529">
    <property type="entry name" value="Peptidase_C39_2"/>
    <property type="match status" value="1"/>
</dbReference>
<dbReference type="Proteomes" id="UP001329151">
    <property type="component" value="Chromosome"/>
</dbReference>
<evidence type="ECO:0000313" key="4">
    <source>
        <dbReference type="Proteomes" id="UP001329151"/>
    </source>
</evidence>
<dbReference type="CDD" id="cd02549">
    <property type="entry name" value="Peptidase_C39A"/>
    <property type="match status" value="1"/>
</dbReference>
<dbReference type="SMART" id="SM00028">
    <property type="entry name" value="TPR"/>
    <property type="match status" value="2"/>
</dbReference>
<sequence>MKLSFSSKNWTRLAGSAILAGALSGCSLLPTVPQELQSTVQTQAPIELKDVPFYAQEEFYCGPSTLAMVLTHAGEKTSPDELAELVYLPGRQGTLQLEMLAAPRRLGYLSYQIDPKLPALFDALNAGTPVVVLLNLSLQIAPMWHYAVVVGYEPESKNLILRSGPKERDLIPMATFLKLWERSENWGFTVIKPIDSPPAYVNAQNYLNSAVALERSSPENAGKAYQQGAKTWPQEPWFHFGLGNLAFNAQNYAEAEQNYRKAVGVYPDMADAWNNLAEALIKLDKKSEARAAINKAIALGGNRVAVYKETAQKIPAE</sequence>
<name>A0AA86J8X1_9BURK</name>
<dbReference type="InterPro" id="IPR039564">
    <property type="entry name" value="Peptidase_C39-like"/>
</dbReference>
<reference evidence="3 4" key="1">
    <citation type="submission" date="2023-10" db="EMBL/GenBank/DDBJ databases">
        <title>Complete Genome Sequence of Limnobacter thiooxidans CS-K2T, Isolated from freshwater lake sediments in Bavaria, Germany.</title>
        <authorList>
            <person name="Naruki M."/>
            <person name="Watanabe A."/>
            <person name="Warashina T."/>
            <person name="Morita T."/>
            <person name="Arakawa K."/>
        </authorList>
    </citation>
    <scope>NUCLEOTIDE SEQUENCE [LARGE SCALE GENOMIC DNA]</scope>
    <source>
        <strain evidence="3 4">CS-K2</strain>
    </source>
</reference>
<keyword evidence="4" id="KW-1185">Reference proteome</keyword>
<dbReference type="InterPro" id="IPR019734">
    <property type="entry name" value="TPR_rpt"/>
</dbReference>
<dbReference type="RefSeq" id="WP_130555783.1">
    <property type="nucleotide sequence ID" value="NZ_AP028947.1"/>
</dbReference>
<dbReference type="EMBL" id="AP028947">
    <property type="protein sequence ID" value="BET26775.1"/>
    <property type="molecule type" value="Genomic_DNA"/>
</dbReference>
<dbReference type="PROSITE" id="PS51257">
    <property type="entry name" value="PROKAR_LIPOPROTEIN"/>
    <property type="match status" value="1"/>
</dbReference>
<gene>
    <name evidence="3" type="ORF">RGQ30_22760</name>
</gene>
<accession>A0AA86J8X1</accession>
<dbReference type="SUPFAM" id="SSF48452">
    <property type="entry name" value="TPR-like"/>
    <property type="match status" value="1"/>
</dbReference>
<dbReference type="PROSITE" id="PS50005">
    <property type="entry name" value="TPR"/>
    <property type="match status" value="1"/>
</dbReference>
<feature type="repeat" description="TPR" evidence="1">
    <location>
        <begin position="236"/>
        <end position="269"/>
    </location>
</feature>
<evidence type="ECO:0000313" key="3">
    <source>
        <dbReference type="EMBL" id="BET26775.1"/>
    </source>
</evidence>
<proteinExistence type="predicted"/>
<keyword evidence="1" id="KW-0802">TPR repeat</keyword>
<protein>
    <submittedName>
        <fullName evidence="3">PA2778 family cysteine peptidase</fullName>
    </submittedName>
</protein>
<dbReference type="KEGG" id="lto:RGQ30_22760"/>
<dbReference type="Gene3D" id="3.90.70.10">
    <property type="entry name" value="Cysteine proteinases"/>
    <property type="match status" value="1"/>
</dbReference>
<dbReference type="InterPro" id="IPR011990">
    <property type="entry name" value="TPR-like_helical_dom_sf"/>
</dbReference>
<dbReference type="InterPro" id="IPR039563">
    <property type="entry name" value="Peptidase_C39_single_dom"/>
</dbReference>
<dbReference type="NCBIfam" id="NF033920">
    <property type="entry name" value="C39_PA2778_fam"/>
    <property type="match status" value="1"/>
</dbReference>
<dbReference type="AlphaFoldDB" id="A0AA86J8X1"/>
<organism evidence="3 4">
    <name type="scientific">Limnobacter thiooxidans</name>
    <dbReference type="NCBI Taxonomy" id="131080"/>
    <lineage>
        <taxon>Bacteria</taxon>
        <taxon>Pseudomonadati</taxon>
        <taxon>Pseudomonadota</taxon>
        <taxon>Betaproteobacteria</taxon>
        <taxon>Burkholderiales</taxon>
        <taxon>Burkholderiaceae</taxon>
        <taxon>Limnobacter</taxon>
    </lineage>
</organism>
<evidence type="ECO:0000259" key="2">
    <source>
        <dbReference type="Pfam" id="PF13529"/>
    </source>
</evidence>